<protein>
    <recommendedName>
        <fullName evidence="1">NOL1/NOP2/NSUN 5/7 ferredoxin-like domain-containing protein</fullName>
    </recommendedName>
</protein>
<name>A0A4W4H5M7_ELEEL</name>
<reference evidence="2" key="3">
    <citation type="submission" date="2020-05" db="EMBL/GenBank/DDBJ databases">
        <title>Electrophorus electricus (electric eel) genome, fEleEle1, primary haplotype.</title>
        <authorList>
            <person name="Myers G."/>
            <person name="Meyer A."/>
            <person name="Fedrigo O."/>
            <person name="Formenti G."/>
            <person name="Rhie A."/>
            <person name="Tracey A."/>
            <person name="Sims Y."/>
            <person name="Jarvis E.D."/>
        </authorList>
    </citation>
    <scope>NUCLEOTIDE SEQUENCE [LARGE SCALE GENOMIC DNA]</scope>
</reference>
<dbReference type="PANTHER" id="PTHR14663">
    <property type="entry name" value="METHYLTRANSFERASE NSUN7-RELATED"/>
    <property type="match status" value="1"/>
</dbReference>
<dbReference type="Gene3D" id="3.30.70.1170">
    <property type="entry name" value="Sun protein, domain 3"/>
    <property type="match status" value="1"/>
</dbReference>
<organism evidence="2 3">
    <name type="scientific">Electrophorus electricus</name>
    <name type="common">Electric eel</name>
    <name type="synonym">Gymnotus electricus</name>
    <dbReference type="NCBI Taxonomy" id="8005"/>
    <lineage>
        <taxon>Eukaryota</taxon>
        <taxon>Metazoa</taxon>
        <taxon>Chordata</taxon>
        <taxon>Craniata</taxon>
        <taxon>Vertebrata</taxon>
        <taxon>Euteleostomi</taxon>
        <taxon>Actinopterygii</taxon>
        <taxon>Neopterygii</taxon>
        <taxon>Teleostei</taxon>
        <taxon>Ostariophysi</taxon>
        <taxon>Gymnotiformes</taxon>
        <taxon>Gymnotoidei</taxon>
        <taxon>Gymnotidae</taxon>
        <taxon>Electrophorus</taxon>
    </lineage>
</organism>
<proteinExistence type="predicted"/>
<evidence type="ECO:0000259" key="1">
    <source>
        <dbReference type="Pfam" id="PF21148"/>
    </source>
</evidence>
<dbReference type="AlphaFoldDB" id="A0A4W4H5M7"/>
<accession>A0A4W4H5M7</accession>
<dbReference type="InterPro" id="IPR042620">
    <property type="entry name" value="NSUN7"/>
</dbReference>
<reference evidence="3" key="2">
    <citation type="journal article" date="2017" name="Sci. Adv.">
        <title>A tail of two voltages: Proteomic comparison of the three electric organs of the electric eel.</title>
        <authorList>
            <person name="Traeger L.L."/>
            <person name="Sabat G."/>
            <person name="Barrett-Wilt G.A."/>
            <person name="Wells G.B."/>
            <person name="Sussman M.R."/>
        </authorList>
    </citation>
    <scope>NUCLEOTIDE SEQUENCE [LARGE SCALE GENOMIC DNA]</scope>
</reference>
<dbReference type="STRING" id="8005.ENSEEEP00000046805"/>
<dbReference type="Pfam" id="PF21148">
    <property type="entry name" value="NSUN5_fdxn-like"/>
    <property type="match status" value="1"/>
</dbReference>
<sequence length="257" mass="29336">CFNSCQQMPDGLTALVVVMLYDFQDRKFQSWEPIPEDGEDLFKEVRRVEGSLFRFRTKLAAALARSRIKKNLPSIDDILPTCVRAKHQRKHKLPIYAWVNTLKTNVDEVCETLKAQGFIQGNPHTHLEGSMFSKDTHCPDILRFPQQVPGLLNRTTLLMDHKIIIQNKSRCLAACAVRRLLVKDADILMVGFFSAHTVAHVAVQASVCSAHIYLCGYPDDPTQREELHYFAHCQSVMPLYCYLSCTHFILKVQDTCL</sequence>
<reference evidence="3" key="1">
    <citation type="journal article" date="2014" name="Science">
        <title>Nonhuman genetics. Genomic basis for the convergent evolution of electric organs.</title>
        <authorList>
            <person name="Gallant J.R."/>
            <person name="Traeger L.L."/>
            <person name="Volkening J.D."/>
            <person name="Moffett H."/>
            <person name="Chen P.H."/>
            <person name="Novina C.D."/>
            <person name="Phillips G.N.Jr."/>
            <person name="Anand R."/>
            <person name="Wells G.B."/>
            <person name="Pinch M."/>
            <person name="Guth R."/>
            <person name="Unguez G.A."/>
            <person name="Albert J.S."/>
            <person name="Zakon H.H."/>
            <person name="Samanta M.P."/>
            <person name="Sussman M.R."/>
        </authorList>
    </citation>
    <scope>NUCLEOTIDE SEQUENCE [LARGE SCALE GENOMIC DNA]</scope>
</reference>
<dbReference type="Ensembl" id="ENSEEET00000047321.2">
    <property type="protein sequence ID" value="ENSEEEP00000046805.2"/>
    <property type="gene ID" value="ENSEEEG00000022033.2"/>
</dbReference>
<reference evidence="2" key="4">
    <citation type="submission" date="2025-08" db="UniProtKB">
        <authorList>
            <consortium name="Ensembl"/>
        </authorList>
    </citation>
    <scope>IDENTIFICATION</scope>
</reference>
<dbReference type="PANTHER" id="PTHR14663:SF2">
    <property type="entry name" value="METHYLTRANSFERASE NSUN7-RELATED"/>
    <property type="match status" value="1"/>
</dbReference>
<evidence type="ECO:0000313" key="3">
    <source>
        <dbReference type="Proteomes" id="UP000314983"/>
    </source>
</evidence>
<evidence type="ECO:0000313" key="2">
    <source>
        <dbReference type="Ensembl" id="ENSEEEP00000046805.2"/>
    </source>
</evidence>
<keyword evidence="3" id="KW-1185">Reference proteome</keyword>
<feature type="domain" description="NOL1/NOP2/NSUN 5/7 ferredoxin-like" evidence="1">
    <location>
        <begin position="94"/>
        <end position="148"/>
    </location>
</feature>
<reference evidence="2" key="5">
    <citation type="submission" date="2025-09" db="UniProtKB">
        <authorList>
            <consortium name="Ensembl"/>
        </authorList>
    </citation>
    <scope>IDENTIFICATION</scope>
</reference>
<dbReference type="GeneTree" id="ENSGT00940000157352"/>
<dbReference type="Proteomes" id="UP000314983">
    <property type="component" value="Chromosome 9"/>
</dbReference>
<dbReference type="InterPro" id="IPR049561">
    <property type="entry name" value="NSUN5_7_fdxn-like"/>
</dbReference>